<dbReference type="InterPro" id="IPR043128">
    <property type="entry name" value="Rev_trsase/Diguanyl_cyclase"/>
</dbReference>
<feature type="transmembrane region" description="Helical" evidence="1">
    <location>
        <begin position="207"/>
        <end position="225"/>
    </location>
</feature>
<feature type="domain" description="EAL" evidence="2">
    <location>
        <begin position="465"/>
        <end position="725"/>
    </location>
</feature>
<dbReference type="EMBL" id="RDBE01000001">
    <property type="protein sequence ID" value="RLV51017.1"/>
    <property type="molecule type" value="Genomic_DNA"/>
</dbReference>
<keyword evidence="5" id="KW-1185">Reference proteome</keyword>
<dbReference type="InterPro" id="IPR001633">
    <property type="entry name" value="EAL_dom"/>
</dbReference>
<keyword evidence="1" id="KW-0812">Transmembrane</keyword>
<dbReference type="Pfam" id="PF00563">
    <property type="entry name" value="EAL"/>
    <property type="match status" value="1"/>
</dbReference>
<dbReference type="InterPro" id="IPR035919">
    <property type="entry name" value="EAL_sf"/>
</dbReference>
<name>A0A3L8P7S7_9ACTN</name>
<dbReference type="SMART" id="SM00267">
    <property type="entry name" value="GGDEF"/>
    <property type="match status" value="1"/>
</dbReference>
<reference evidence="4 5" key="1">
    <citation type="submission" date="2018-10" db="EMBL/GenBank/DDBJ databases">
        <title>Marmoricola sp. 4Q3S-7 whole genome shotgun sequence.</title>
        <authorList>
            <person name="Li F."/>
        </authorList>
    </citation>
    <scope>NUCLEOTIDE SEQUENCE [LARGE SCALE GENOMIC DNA]</scope>
    <source>
        <strain evidence="4 5">4Q3S-7</strain>
    </source>
</reference>
<dbReference type="InterPro" id="IPR052155">
    <property type="entry name" value="Biofilm_reg_signaling"/>
</dbReference>
<proteinExistence type="predicted"/>
<evidence type="ECO:0000259" key="2">
    <source>
        <dbReference type="PROSITE" id="PS50883"/>
    </source>
</evidence>
<dbReference type="PROSITE" id="PS50887">
    <property type="entry name" value="GGDEF"/>
    <property type="match status" value="1"/>
</dbReference>
<protein>
    <submittedName>
        <fullName evidence="4">Bifunctional diguanylate cyclase/phosphodiesterase</fullName>
    </submittedName>
</protein>
<gene>
    <name evidence="4" type="ORF">D9V37_03595</name>
</gene>
<sequence length="743" mass="78096">MWWHLCTPSDSTASQLGTAVAGLAVLVQGLLVGTAAPPSKAEVVVWRYFGAAQAAIGLGVALDALIPATSSSDGWGGAGLVLGAAAGSGLVYQGAIHWNRFRTLMADPGDWLNGVSAAGVVVSAGLLIVDGAHLPMAHWSRFHLVLWLGQTGSLVVLFGTALTVASLGGLTRDRRMWLMSGALGLGASLLVVVGASGSQGDALRAGHVAWLLLAVALGCGSWMRPSTAQVHPPTTQAAALGAVVVLAAGIATLVGTALVPQRDPLAVAIAAAACTGGAVRMLHVCRDLTELATTRLEARTDELTAAANRRGLHDALSALPSQHPAVLLVLDLDRFKDINDRFGHHVGDSVLRTLADRFRSCLPDQGLLARMGGDEFAVLLPGCSVEHASEIAEDIREHSHQPVEIGGRLLRLGTSIGLATTADLGDLRPEVELTRRADAAMYTAKRSGSGIVAYTDTLDQIARREHALVEALQLALGPDARPDGLAGIGMHLQPQVDIATGRVCGAEALARWTHPELGPVAPDEFLPLVEQQGLMSALTVRVLGLSLDAARRWQRSGRELSLAVNLSASCLTTPELVPTVQAELLRAGVDSSSLTLEITETTLMSDPEVALRTVRLLDEAGVTVSIDDYGTGYSSLSYLDKLPARELKLDRSFVGRLDHDQRTSAIVAGTIQIAHRLGMRVVAEGVEDAATLARLRELGCDQSQGYLHARPMPLAAFENWLVDYEASVAALDRTLGQEPAAQQ</sequence>
<feature type="transmembrane region" description="Helical" evidence="1">
    <location>
        <begin position="45"/>
        <end position="66"/>
    </location>
</feature>
<dbReference type="Proteomes" id="UP000281708">
    <property type="component" value="Unassembled WGS sequence"/>
</dbReference>
<dbReference type="PROSITE" id="PS50883">
    <property type="entry name" value="EAL"/>
    <property type="match status" value="1"/>
</dbReference>
<feature type="transmembrane region" description="Helical" evidence="1">
    <location>
        <begin position="78"/>
        <end position="99"/>
    </location>
</feature>
<evidence type="ECO:0000259" key="3">
    <source>
        <dbReference type="PROSITE" id="PS50887"/>
    </source>
</evidence>
<comment type="caution">
    <text evidence="4">The sequence shown here is derived from an EMBL/GenBank/DDBJ whole genome shotgun (WGS) entry which is preliminary data.</text>
</comment>
<dbReference type="Gene3D" id="3.20.20.450">
    <property type="entry name" value="EAL domain"/>
    <property type="match status" value="1"/>
</dbReference>
<accession>A0A3L8P7S7</accession>
<dbReference type="NCBIfam" id="TIGR00254">
    <property type="entry name" value="GGDEF"/>
    <property type="match status" value="1"/>
</dbReference>
<dbReference type="CDD" id="cd01949">
    <property type="entry name" value="GGDEF"/>
    <property type="match status" value="1"/>
</dbReference>
<evidence type="ECO:0000313" key="5">
    <source>
        <dbReference type="Proteomes" id="UP000281708"/>
    </source>
</evidence>
<dbReference type="SUPFAM" id="SSF55073">
    <property type="entry name" value="Nucleotide cyclase"/>
    <property type="match status" value="1"/>
</dbReference>
<evidence type="ECO:0000313" key="4">
    <source>
        <dbReference type="EMBL" id="RLV51017.1"/>
    </source>
</evidence>
<keyword evidence="1" id="KW-1133">Transmembrane helix</keyword>
<dbReference type="CDD" id="cd01948">
    <property type="entry name" value="EAL"/>
    <property type="match status" value="1"/>
</dbReference>
<dbReference type="SUPFAM" id="SSF141868">
    <property type="entry name" value="EAL domain-like"/>
    <property type="match status" value="1"/>
</dbReference>
<dbReference type="PANTHER" id="PTHR44757">
    <property type="entry name" value="DIGUANYLATE CYCLASE DGCP"/>
    <property type="match status" value="1"/>
</dbReference>
<feature type="transmembrane region" description="Helical" evidence="1">
    <location>
        <begin position="177"/>
        <end position="195"/>
    </location>
</feature>
<dbReference type="Gene3D" id="3.30.70.270">
    <property type="match status" value="1"/>
</dbReference>
<dbReference type="InterPro" id="IPR000160">
    <property type="entry name" value="GGDEF_dom"/>
</dbReference>
<dbReference type="SMART" id="SM00052">
    <property type="entry name" value="EAL"/>
    <property type="match status" value="1"/>
</dbReference>
<feature type="transmembrane region" description="Helical" evidence="1">
    <location>
        <begin position="12"/>
        <end position="33"/>
    </location>
</feature>
<feature type="transmembrane region" description="Helical" evidence="1">
    <location>
        <begin position="111"/>
        <end position="132"/>
    </location>
</feature>
<dbReference type="PANTHER" id="PTHR44757:SF2">
    <property type="entry name" value="BIOFILM ARCHITECTURE MAINTENANCE PROTEIN MBAA"/>
    <property type="match status" value="1"/>
</dbReference>
<feature type="transmembrane region" description="Helical" evidence="1">
    <location>
        <begin position="144"/>
        <end position="165"/>
    </location>
</feature>
<evidence type="ECO:0000256" key="1">
    <source>
        <dbReference type="SAM" id="Phobius"/>
    </source>
</evidence>
<dbReference type="Pfam" id="PF00990">
    <property type="entry name" value="GGDEF"/>
    <property type="match status" value="1"/>
</dbReference>
<dbReference type="InterPro" id="IPR029787">
    <property type="entry name" value="Nucleotide_cyclase"/>
</dbReference>
<keyword evidence="1" id="KW-0472">Membrane</keyword>
<feature type="domain" description="GGDEF" evidence="3">
    <location>
        <begin position="323"/>
        <end position="457"/>
    </location>
</feature>
<feature type="transmembrane region" description="Helical" evidence="1">
    <location>
        <begin position="237"/>
        <end position="259"/>
    </location>
</feature>
<organism evidence="4 5">
    <name type="scientific">Nocardioides mangrovicus</name>
    <dbReference type="NCBI Taxonomy" id="2478913"/>
    <lineage>
        <taxon>Bacteria</taxon>
        <taxon>Bacillati</taxon>
        <taxon>Actinomycetota</taxon>
        <taxon>Actinomycetes</taxon>
        <taxon>Propionibacteriales</taxon>
        <taxon>Nocardioidaceae</taxon>
        <taxon>Nocardioides</taxon>
    </lineage>
</organism>
<dbReference type="AlphaFoldDB" id="A0A3L8P7S7"/>